<dbReference type="SUPFAM" id="SSF90123">
    <property type="entry name" value="ABC transporter transmembrane region"/>
    <property type="match status" value="1"/>
</dbReference>
<keyword evidence="1" id="KW-0812">Transmembrane</keyword>
<dbReference type="Proteomes" id="UP001420932">
    <property type="component" value="Unassembled WGS sequence"/>
</dbReference>
<dbReference type="Gene3D" id="1.20.1560.10">
    <property type="entry name" value="ABC transporter type 1, transmembrane domain"/>
    <property type="match status" value="1"/>
</dbReference>
<evidence type="ECO:0000256" key="3">
    <source>
        <dbReference type="ARBA" id="ARBA00023136"/>
    </source>
</evidence>
<name>A0AAP0LEF9_9MAGN</name>
<keyword evidence="6" id="KW-1185">Reference proteome</keyword>
<feature type="domain" description="ABC transmembrane type-1" evidence="4">
    <location>
        <begin position="15"/>
        <end position="76"/>
    </location>
</feature>
<comment type="caution">
    <text evidence="5">The sequence shown here is derived from an EMBL/GenBank/DDBJ whole genome shotgun (WGS) entry which is preliminary data.</text>
</comment>
<dbReference type="InterPro" id="IPR036640">
    <property type="entry name" value="ABC1_TM_sf"/>
</dbReference>
<proteinExistence type="predicted"/>
<dbReference type="GO" id="GO:0140359">
    <property type="term" value="F:ABC-type transporter activity"/>
    <property type="evidence" value="ECO:0007669"/>
    <property type="project" value="InterPro"/>
</dbReference>
<evidence type="ECO:0000313" key="5">
    <source>
        <dbReference type="EMBL" id="KAK9169145.1"/>
    </source>
</evidence>
<keyword evidence="2" id="KW-1133">Transmembrane helix</keyword>
<protein>
    <recommendedName>
        <fullName evidence="4">ABC transmembrane type-1 domain-containing protein</fullName>
    </recommendedName>
</protein>
<dbReference type="InterPro" id="IPR011527">
    <property type="entry name" value="ABC1_TM_dom"/>
</dbReference>
<evidence type="ECO:0000313" key="6">
    <source>
        <dbReference type="Proteomes" id="UP001420932"/>
    </source>
</evidence>
<dbReference type="AlphaFoldDB" id="A0AAP0LEF9"/>
<dbReference type="Pfam" id="PF00664">
    <property type="entry name" value="ABC_membrane"/>
    <property type="match status" value="1"/>
</dbReference>
<accession>A0AAP0LEF9</accession>
<evidence type="ECO:0000259" key="4">
    <source>
        <dbReference type="Pfam" id="PF00664"/>
    </source>
</evidence>
<keyword evidence="3" id="KW-0472">Membrane</keyword>
<organism evidence="5 6">
    <name type="scientific">Stephania yunnanensis</name>
    <dbReference type="NCBI Taxonomy" id="152371"/>
    <lineage>
        <taxon>Eukaryota</taxon>
        <taxon>Viridiplantae</taxon>
        <taxon>Streptophyta</taxon>
        <taxon>Embryophyta</taxon>
        <taxon>Tracheophyta</taxon>
        <taxon>Spermatophyta</taxon>
        <taxon>Magnoliopsida</taxon>
        <taxon>Ranunculales</taxon>
        <taxon>Menispermaceae</taxon>
        <taxon>Menispermoideae</taxon>
        <taxon>Cissampelideae</taxon>
        <taxon>Stephania</taxon>
    </lineage>
</organism>
<reference evidence="5 6" key="1">
    <citation type="submission" date="2024-01" db="EMBL/GenBank/DDBJ databases">
        <title>Genome assemblies of Stephania.</title>
        <authorList>
            <person name="Yang L."/>
        </authorList>
    </citation>
    <scope>NUCLEOTIDE SEQUENCE [LARGE SCALE GENOMIC DNA]</scope>
    <source>
        <strain evidence="5">YNDBR</strain>
        <tissue evidence="5">Leaf</tissue>
    </source>
</reference>
<sequence>MSPVNDAYWKKDRYWMLDVLQREISSALKVGLFRAVLSQDIGALDTDLTTGKIIAGITNRMNVIQDTIGEKIGVVSN</sequence>
<dbReference type="EMBL" id="JBBNAF010000001">
    <property type="protein sequence ID" value="KAK9169145.1"/>
    <property type="molecule type" value="Genomic_DNA"/>
</dbReference>
<gene>
    <name evidence="5" type="ORF">Syun_001285</name>
</gene>
<dbReference type="GO" id="GO:0016020">
    <property type="term" value="C:membrane"/>
    <property type="evidence" value="ECO:0007669"/>
    <property type="project" value="InterPro"/>
</dbReference>
<evidence type="ECO:0000256" key="2">
    <source>
        <dbReference type="ARBA" id="ARBA00022989"/>
    </source>
</evidence>
<evidence type="ECO:0000256" key="1">
    <source>
        <dbReference type="ARBA" id="ARBA00022692"/>
    </source>
</evidence>
<dbReference type="GO" id="GO:0005524">
    <property type="term" value="F:ATP binding"/>
    <property type="evidence" value="ECO:0007669"/>
    <property type="project" value="InterPro"/>
</dbReference>